<accession>A0A9W8MDR5</accession>
<feature type="compositionally biased region" description="Basic and acidic residues" evidence="1">
    <location>
        <begin position="269"/>
        <end position="293"/>
    </location>
</feature>
<name>A0A9W8MDR5_9AGAR</name>
<keyword evidence="4" id="KW-1185">Reference proteome</keyword>
<dbReference type="OrthoDB" id="10449930at2759"/>
<reference evidence="3" key="1">
    <citation type="submission" date="2022-06" db="EMBL/GenBank/DDBJ databases">
        <title>Genome Sequence of Candolleomyces eurysporus.</title>
        <authorList>
            <person name="Buettner E."/>
        </authorList>
    </citation>
    <scope>NUCLEOTIDE SEQUENCE</scope>
    <source>
        <strain evidence="3">VTCC 930004</strain>
    </source>
</reference>
<evidence type="ECO:0000313" key="3">
    <source>
        <dbReference type="EMBL" id="KAJ2926062.1"/>
    </source>
</evidence>
<evidence type="ECO:0000313" key="4">
    <source>
        <dbReference type="Proteomes" id="UP001140091"/>
    </source>
</evidence>
<comment type="caution">
    <text evidence="3">The sequence shown here is derived from an EMBL/GenBank/DDBJ whole genome shotgun (WGS) entry which is preliminary data.</text>
</comment>
<evidence type="ECO:0000256" key="1">
    <source>
        <dbReference type="SAM" id="MobiDB-lite"/>
    </source>
</evidence>
<dbReference type="EMBL" id="JANBPK010001086">
    <property type="protein sequence ID" value="KAJ2926062.1"/>
    <property type="molecule type" value="Genomic_DNA"/>
</dbReference>
<dbReference type="AlphaFoldDB" id="A0A9W8MDR5"/>
<feature type="region of interest" description="Disordered" evidence="1">
    <location>
        <begin position="229"/>
        <end position="372"/>
    </location>
</feature>
<feature type="region of interest" description="Disordered" evidence="1">
    <location>
        <begin position="98"/>
        <end position="126"/>
    </location>
</feature>
<feature type="compositionally biased region" description="Basic and acidic residues" evidence="1">
    <location>
        <begin position="229"/>
        <end position="249"/>
    </location>
</feature>
<organism evidence="3 4">
    <name type="scientific">Candolleomyces eurysporus</name>
    <dbReference type="NCBI Taxonomy" id="2828524"/>
    <lineage>
        <taxon>Eukaryota</taxon>
        <taxon>Fungi</taxon>
        <taxon>Dikarya</taxon>
        <taxon>Basidiomycota</taxon>
        <taxon>Agaricomycotina</taxon>
        <taxon>Agaricomycetes</taxon>
        <taxon>Agaricomycetidae</taxon>
        <taxon>Agaricales</taxon>
        <taxon>Agaricineae</taxon>
        <taxon>Psathyrellaceae</taxon>
        <taxon>Candolleomyces</taxon>
    </lineage>
</organism>
<gene>
    <name evidence="3" type="ORF">H1R20_g11031</name>
</gene>
<evidence type="ECO:0000256" key="2">
    <source>
        <dbReference type="SAM" id="SignalP"/>
    </source>
</evidence>
<proteinExistence type="predicted"/>
<feature type="signal peptide" evidence="2">
    <location>
        <begin position="1"/>
        <end position="24"/>
    </location>
</feature>
<feature type="chain" id="PRO_5040860305" evidence="2">
    <location>
        <begin position="25"/>
        <end position="372"/>
    </location>
</feature>
<feature type="compositionally biased region" description="Basic and acidic residues" evidence="1">
    <location>
        <begin position="302"/>
        <end position="325"/>
    </location>
</feature>
<sequence length="372" mass="42049">MFISSSRFVLTVTLALSVATTGLASSSDAWSDDLEQRGYDILEAYQHVARGAFDDPEEYEAREYIADTTERRSSEEDFDELTARFRAVKRSIDSHGFPHDSWRQQPFGNGRRGVRMEERDSEDELERRDLFPHDTVAINSLRKRISNRRQARKARKAAKAAAKEQEELERRARSLIEEFERREEEEQLAAREFEQAKRVVLARRTLRKIINEARQLVEEEEALAAREHEEELAARNVVDEAKVEARDATEPVVEARAPSPDLSEANVVEAREPAKEEAPPGRSRDEIQTREPESPVDGEAPAAREVDTEAPTKREVQEDDLKAREPAPAPAPEGGKPLEARSEAEVGEAVVQRSESETVLTRSEEPVADTAN</sequence>
<dbReference type="Proteomes" id="UP001140091">
    <property type="component" value="Unassembled WGS sequence"/>
</dbReference>
<feature type="non-terminal residue" evidence="3">
    <location>
        <position position="1"/>
    </location>
</feature>
<protein>
    <submittedName>
        <fullName evidence="3">Uncharacterized protein</fullName>
    </submittedName>
</protein>
<keyword evidence="2" id="KW-0732">Signal</keyword>